<reference evidence="1" key="1">
    <citation type="journal article" date="2019" name="Beilstein J. Org. Chem.">
        <title>Nanangenines: drimane sesquiterpenoids as the dominant metabolite cohort of a novel Australian fungus, Aspergillus nanangensis.</title>
        <authorList>
            <person name="Lacey H.J."/>
            <person name="Gilchrist C.L.M."/>
            <person name="Crombie A."/>
            <person name="Kalaitzis J.A."/>
            <person name="Vuong D."/>
            <person name="Rutledge P.J."/>
            <person name="Turner P."/>
            <person name="Pitt J.I."/>
            <person name="Lacey E."/>
            <person name="Chooi Y.H."/>
            <person name="Piggott A.M."/>
        </authorList>
    </citation>
    <scope>NUCLEOTIDE SEQUENCE</scope>
    <source>
        <strain evidence="1">MST-FP2251</strain>
    </source>
</reference>
<dbReference type="EMBL" id="VCAU01000009">
    <property type="protein sequence ID" value="KAF9893172.1"/>
    <property type="molecule type" value="Genomic_DNA"/>
</dbReference>
<reference evidence="1" key="2">
    <citation type="submission" date="2020-02" db="EMBL/GenBank/DDBJ databases">
        <authorList>
            <person name="Gilchrist C.L.M."/>
            <person name="Chooi Y.-H."/>
        </authorList>
    </citation>
    <scope>NUCLEOTIDE SEQUENCE</scope>
    <source>
        <strain evidence="1">MST-FP2251</strain>
    </source>
</reference>
<dbReference type="Pfam" id="PF13092">
    <property type="entry name" value="CENP-L"/>
    <property type="match status" value="1"/>
</dbReference>
<evidence type="ECO:0008006" key="3">
    <source>
        <dbReference type="Google" id="ProtNLM"/>
    </source>
</evidence>
<evidence type="ECO:0000313" key="2">
    <source>
        <dbReference type="Proteomes" id="UP001194746"/>
    </source>
</evidence>
<comment type="caution">
    <text evidence="1">The sequence shown here is derived from an EMBL/GenBank/DDBJ whole genome shotgun (WGS) entry which is preliminary data.</text>
</comment>
<sequence>MVTPAAQHLLDSSWTIHRLSPLHHEKEFQSLIDNPIALKTYATRLRDQLTGNAFAGFQVSGVGAEDDALSRTGALQNCTWELLPALSFLDSDGSASDNYLKRSSGILVVLQYENTIYKAALLAPPEDKSRGHEEPESTTHLPLLLTRLPNPLRQTFIQFLATNFDTYCSVLRLPSYFMCSALEMYINHLTLDDNSSSSGSSQGVVRNVIRELQLTLAFSAPVSPELKTLNITIPRASLTSFLSPSHSVADSTQSGSMLSGLSEYIKKHLAMDLQLTDTPTSRQSPANQHLRLTKIACGGFILGSEGRVKLNTYSKSKRASDDPAEDEDSLHSVRGRLSLRASEALLQSIFRRAVSRDDSTK</sequence>
<name>A0AAD4GXQ6_ASPNN</name>
<dbReference type="InterPro" id="IPR025204">
    <property type="entry name" value="CENP-L"/>
</dbReference>
<keyword evidence="2" id="KW-1185">Reference proteome</keyword>
<dbReference type="AlphaFoldDB" id="A0AAD4GXQ6"/>
<evidence type="ECO:0000313" key="1">
    <source>
        <dbReference type="EMBL" id="KAF9893172.1"/>
    </source>
</evidence>
<organism evidence="1 2">
    <name type="scientific">Aspergillus nanangensis</name>
    <dbReference type="NCBI Taxonomy" id="2582783"/>
    <lineage>
        <taxon>Eukaryota</taxon>
        <taxon>Fungi</taxon>
        <taxon>Dikarya</taxon>
        <taxon>Ascomycota</taxon>
        <taxon>Pezizomycotina</taxon>
        <taxon>Eurotiomycetes</taxon>
        <taxon>Eurotiomycetidae</taxon>
        <taxon>Eurotiales</taxon>
        <taxon>Aspergillaceae</taxon>
        <taxon>Aspergillus</taxon>
        <taxon>Aspergillus subgen. Circumdati</taxon>
    </lineage>
</organism>
<proteinExistence type="predicted"/>
<dbReference type="Proteomes" id="UP001194746">
    <property type="component" value="Unassembled WGS sequence"/>
</dbReference>
<accession>A0AAD4GXQ6</accession>
<protein>
    <recommendedName>
        <fullName evidence="3">Kinetochore complex Sim4 subunit Fta1-domain-containing protein</fullName>
    </recommendedName>
</protein>
<gene>
    <name evidence="1" type="ORF">FE257_012587</name>
</gene>